<gene>
    <name evidence="2" type="ORF">TSIB3V08_LOCUS217</name>
</gene>
<dbReference type="AlphaFoldDB" id="A0A7R9FUV7"/>
<name>A0A7R9FUV7_TIMSH</name>
<dbReference type="Gene3D" id="1.20.120.230">
    <property type="entry name" value="Alpha-catenin/vinculin-like"/>
    <property type="match status" value="1"/>
</dbReference>
<dbReference type="EMBL" id="OC000051">
    <property type="protein sequence ID" value="CAD7255926.1"/>
    <property type="molecule type" value="Genomic_DNA"/>
</dbReference>
<dbReference type="PANTHER" id="PTHR12771">
    <property type="entry name" value="ENGULFMENT AND CELL MOTILITY"/>
    <property type="match status" value="1"/>
</dbReference>
<organism evidence="2">
    <name type="scientific">Timema shepardi</name>
    <name type="common">Walking stick</name>
    <dbReference type="NCBI Taxonomy" id="629360"/>
    <lineage>
        <taxon>Eukaryota</taxon>
        <taxon>Metazoa</taxon>
        <taxon>Ecdysozoa</taxon>
        <taxon>Arthropoda</taxon>
        <taxon>Hexapoda</taxon>
        <taxon>Insecta</taxon>
        <taxon>Pterygota</taxon>
        <taxon>Neoptera</taxon>
        <taxon>Polyneoptera</taxon>
        <taxon>Phasmatodea</taxon>
        <taxon>Timematodea</taxon>
        <taxon>Timematoidea</taxon>
        <taxon>Timematidae</taxon>
        <taxon>Timema</taxon>
    </lineage>
</organism>
<proteinExistence type="predicted"/>
<dbReference type="GO" id="GO:0005096">
    <property type="term" value="F:GTPase activator activity"/>
    <property type="evidence" value="ECO:0007669"/>
    <property type="project" value="TreeGrafter"/>
</dbReference>
<reference evidence="2" key="1">
    <citation type="submission" date="2020-11" db="EMBL/GenBank/DDBJ databases">
        <authorList>
            <person name="Tran Van P."/>
        </authorList>
    </citation>
    <scope>NUCLEOTIDE SEQUENCE</scope>
</reference>
<dbReference type="InterPro" id="IPR006816">
    <property type="entry name" value="ELMO_dom"/>
</dbReference>
<dbReference type="InterPro" id="IPR050868">
    <property type="entry name" value="ELMO_domain-containing"/>
</dbReference>
<accession>A0A7R9FUV7</accession>
<evidence type="ECO:0000259" key="1">
    <source>
        <dbReference type="PROSITE" id="PS51335"/>
    </source>
</evidence>
<dbReference type="PANTHER" id="PTHR12771:SF51">
    <property type="entry name" value="LD01482P"/>
    <property type="match status" value="1"/>
</dbReference>
<evidence type="ECO:0000313" key="2">
    <source>
        <dbReference type="EMBL" id="CAD7255926.1"/>
    </source>
</evidence>
<dbReference type="Pfam" id="PF04727">
    <property type="entry name" value="ELMO_CED12"/>
    <property type="match status" value="1"/>
</dbReference>
<protein>
    <recommendedName>
        <fullName evidence="1">ELMO domain-containing protein</fullName>
    </recommendedName>
</protein>
<feature type="domain" description="ELMO" evidence="1">
    <location>
        <begin position="684"/>
        <end position="859"/>
    </location>
</feature>
<dbReference type="PROSITE" id="PS51335">
    <property type="entry name" value="ELMO"/>
    <property type="match status" value="1"/>
</dbReference>
<sequence>MDWKSIPNTPITGNQDETGDFVPAWMRKVEFRWSLVHSACVEMMKGSVCDHLELRQGYIVWSGNFSKPSALSCELSVSTKEVMELLYIRLNLRVHCQVASFRERRERKIRPPSRQTHFTTVGECYGDIESVREYLLQGLTWAHPVDYYMTYPVRLCTPRNEHRGGGRGGADGDADGRQSEPLCIPKTLVQSPRTNRISHAFCGWLRALAGSISRRIPTFETGAADRMAPENGHGNQILERMGQGVEKDSDLMDHEFDSLPECVEGRDLALTCDLCCHRMQTVADLLLLTRCRDTVASRTRGLSVLLRDLAALTHKDTLTIREMGDSSSEEETMAVALCLAVSRAERDEHLLLSIQRRIRVCVEEICDLVVSLTECCAHAGYLLAVLQDGSTPEVPGAVDRYQLCRAAAEIEHKTGLLRTYRLHTITSLQLTDICINVTESANILTDSCLKAADEALQGNTREQFRLCLKSVAAALNTFCGSIKFLKDLPDECNYRACQVFGEALTTTCNALAVFATQDSKLTGTSAKLSPAGIDTLHDVLSACMGVVSPCVLVCSIVRDVAGHWDDKVVTRVQQCHGAVLRSSNKLTEALGGFGSEERKDNGKMWMDEDSQWPSHPSEHSTGQIVSGHRFYPQQHGDEWRGKAHVQEEFQSIVLTAISHIWGYRQLVHEVERLRTIQYDADDSSHEDKLLKLWGLLMPDVHLKSRVTKQWQEIGFQGDDPKTDFRGMGILGLENLIYFAEEYPGPASHVLSHSHHPQYGYAFAIVGINLTFMAYHLLKDGLAKTHVYNVSKIFPDIKSQQFKLSEQEIVTYSKSMNSELECAGVMKGLRNMVINIQHDEPVASSGPTGGLSQMFKVIIR</sequence>